<feature type="compositionally biased region" description="Low complexity" evidence="6">
    <location>
        <begin position="127"/>
        <end position="140"/>
    </location>
</feature>
<evidence type="ECO:0000313" key="9">
    <source>
        <dbReference type="Proteomes" id="UP000754883"/>
    </source>
</evidence>
<organism evidence="8 9">
    <name type="scientific">Clonostachys byssicola</name>
    <dbReference type="NCBI Taxonomy" id="160290"/>
    <lineage>
        <taxon>Eukaryota</taxon>
        <taxon>Fungi</taxon>
        <taxon>Dikarya</taxon>
        <taxon>Ascomycota</taxon>
        <taxon>Pezizomycotina</taxon>
        <taxon>Sordariomycetes</taxon>
        <taxon>Hypocreomycetidae</taxon>
        <taxon>Hypocreales</taxon>
        <taxon>Bionectriaceae</taxon>
        <taxon>Clonostachys</taxon>
    </lineage>
</organism>
<dbReference type="PANTHER" id="PTHR47338:SF7">
    <property type="entry name" value="ZN(II)2CYS6 TRANSCRIPTION FACTOR (EUROFUNG)"/>
    <property type="match status" value="1"/>
</dbReference>
<evidence type="ECO:0000256" key="2">
    <source>
        <dbReference type="ARBA" id="ARBA00022723"/>
    </source>
</evidence>
<accession>A0A9N9UTM2</accession>
<evidence type="ECO:0000313" key="8">
    <source>
        <dbReference type="EMBL" id="CAG9998480.1"/>
    </source>
</evidence>
<dbReference type="GO" id="GO:0008270">
    <property type="term" value="F:zinc ion binding"/>
    <property type="evidence" value="ECO:0007669"/>
    <property type="project" value="InterPro"/>
</dbReference>
<feature type="region of interest" description="Disordered" evidence="6">
    <location>
        <begin position="116"/>
        <end position="141"/>
    </location>
</feature>
<dbReference type="EMBL" id="CABFNO020001547">
    <property type="protein sequence ID" value="CAG9998480.1"/>
    <property type="molecule type" value="Genomic_DNA"/>
</dbReference>
<sequence>MPTGLSCRECRARKVKCDRTPLRCLVCIRLNLDCSFSQPESPKLGHVEELTQAGTKRKRARRACLDCRAAKAKCSGRRPCERCVAKHLACEEIVATGVEGVGQNDAASFVSSSLSTAPRNLDSMPRDTSSGDPGTTSSTGFEELDRRTIRGYLVDYFEEASRSTVSVLHKATVLTDWTRGILEPALLKIIIATVQYRRQGYAGGTAEVRQSMDQVQQDVLLKWSRYNLTLLQVLVLLAQLRFQAGDNIEVWNLLPIAARMIFTLGLNQEKEHSSAVIQECRRRLVWSIFHLDRKFSGGLEDLAVCSPERIHIRLPCDQHTFQRGASSRSAFLMDDVVEDGTGVDIYAFWLRLLVTRDRVLRYAKRVKRAGIVPSSTYHEMQGLQAELDHFKKTLPADLKISSERTMMMAHSTEWVKYVGLHMQWYQSHCDLYRICVPGLRESLPRDTLAKTPSDFIDFCQEACLRNALQLCHLLSAMYRMEPGDVTSDTSLPISIYSAAQICRQLRHLLPSEGENTLRAVKERFIDALQLAHPLNIMPGPMKCMRDASKVINSLEEGTREQSSRSSSIGAGEISGHFLPSKHALLPRFAKPDDEHTPSLNDQVSSVAPPSVGGQEEPAARIMLDLASSKQAVNSGQLDEGGAVSWDPFDMEMNDYYGPDIGVLFASLEPQFDDVPRPA</sequence>
<feature type="region of interest" description="Disordered" evidence="6">
    <location>
        <begin position="588"/>
        <end position="614"/>
    </location>
</feature>
<dbReference type="CDD" id="cd00067">
    <property type="entry name" value="GAL4"/>
    <property type="match status" value="2"/>
</dbReference>
<proteinExistence type="predicted"/>
<feature type="domain" description="Zn(2)-C6 fungal-type" evidence="7">
    <location>
        <begin position="63"/>
        <end position="90"/>
    </location>
</feature>
<dbReference type="SMART" id="SM00066">
    <property type="entry name" value="GAL4"/>
    <property type="match status" value="2"/>
</dbReference>
<dbReference type="PROSITE" id="PS50048">
    <property type="entry name" value="ZN2_CY6_FUNGAL_2"/>
    <property type="match status" value="2"/>
</dbReference>
<dbReference type="AlphaFoldDB" id="A0A9N9UTM2"/>
<evidence type="ECO:0000256" key="5">
    <source>
        <dbReference type="ARBA" id="ARBA00023242"/>
    </source>
</evidence>
<feature type="domain" description="Zn(2)-C6 fungal-type" evidence="7">
    <location>
        <begin position="6"/>
        <end position="36"/>
    </location>
</feature>
<name>A0A9N9UTM2_9HYPO</name>
<dbReference type="GO" id="GO:0006351">
    <property type="term" value="P:DNA-templated transcription"/>
    <property type="evidence" value="ECO:0007669"/>
    <property type="project" value="InterPro"/>
</dbReference>
<dbReference type="PROSITE" id="PS00463">
    <property type="entry name" value="ZN2_CY6_FUNGAL_1"/>
    <property type="match status" value="2"/>
</dbReference>
<dbReference type="PANTHER" id="PTHR47338">
    <property type="entry name" value="ZN(II)2CYS6 TRANSCRIPTION FACTOR (EUROFUNG)-RELATED"/>
    <property type="match status" value="1"/>
</dbReference>
<dbReference type="OrthoDB" id="4685598at2759"/>
<keyword evidence="9" id="KW-1185">Reference proteome</keyword>
<dbReference type="InterPro" id="IPR050815">
    <property type="entry name" value="TF_fung"/>
</dbReference>
<dbReference type="SUPFAM" id="SSF57701">
    <property type="entry name" value="Zn2/Cys6 DNA-binding domain"/>
    <property type="match status" value="2"/>
</dbReference>
<comment type="caution">
    <text evidence="8">The sequence shown here is derived from an EMBL/GenBank/DDBJ whole genome shotgun (WGS) entry which is preliminary data.</text>
</comment>
<evidence type="ECO:0000256" key="1">
    <source>
        <dbReference type="ARBA" id="ARBA00004123"/>
    </source>
</evidence>
<comment type="subcellular location">
    <subcellularLocation>
        <location evidence="1">Nucleus</location>
    </subcellularLocation>
</comment>
<dbReference type="GO" id="GO:0003677">
    <property type="term" value="F:DNA binding"/>
    <property type="evidence" value="ECO:0007669"/>
    <property type="project" value="InterPro"/>
</dbReference>
<reference evidence="8" key="1">
    <citation type="submission" date="2021-10" db="EMBL/GenBank/DDBJ databases">
        <authorList>
            <person name="Piombo E."/>
        </authorList>
    </citation>
    <scope>NUCLEOTIDE SEQUENCE</scope>
</reference>
<feature type="compositionally biased region" description="Polar residues" evidence="6">
    <location>
        <begin position="597"/>
        <end position="607"/>
    </location>
</feature>
<evidence type="ECO:0000256" key="6">
    <source>
        <dbReference type="SAM" id="MobiDB-lite"/>
    </source>
</evidence>
<evidence type="ECO:0000256" key="3">
    <source>
        <dbReference type="ARBA" id="ARBA00023015"/>
    </source>
</evidence>
<dbReference type="Pfam" id="PF04082">
    <property type="entry name" value="Fungal_trans"/>
    <property type="match status" value="1"/>
</dbReference>
<dbReference type="Gene3D" id="4.10.240.10">
    <property type="entry name" value="Zn(2)-C6 fungal-type DNA-binding domain"/>
    <property type="match status" value="2"/>
</dbReference>
<protein>
    <recommendedName>
        <fullName evidence="7">Zn(2)-C6 fungal-type domain-containing protein</fullName>
    </recommendedName>
</protein>
<evidence type="ECO:0000256" key="4">
    <source>
        <dbReference type="ARBA" id="ARBA00023163"/>
    </source>
</evidence>
<gene>
    <name evidence="8" type="ORF">CBYS24578_00015200</name>
</gene>
<keyword evidence="3" id="KW-0805">Transcription regulation</keyword>
<dbReference type="Proteomes" id="UP000754883">
    <property type="component" value="Unassembled WGS sequence"/>
</dbReference>
<dbReference type="GO" id="GO:0005634">
    <property type="term" value="C:nucleus"/>
    <property type="evidence" value="ECO:0007669"/>
    <property type="project" value="UniProtKB-SubCell"/>
</dbReference>
<evidence type="ECO:0000259" key="7">
    <source>
        <dbReference type="PROSITE" id="PS50048"/>
    </source>
</evidence>
<dbReference type="InterPro" id="IPR001138">
    <property type="entry name" value="Zn2Cys6_DnaBD"/>
</dbReference>
<dbReference type="CDD" id="cd12148">
    <property type="entry name" value="fungal_TF_MHR"/>
    <property type="match status" value="1"/>
</dbReference>
<dbReference type="InterPro" id="IPR007219">
    <property type="entry name" value="XnlR_reg_dom"/>
</dbReference>
<keyword evidence="2" id="KW-0479">Metal-binding</keyword>
<keyword evidence="5" id="KW-0539">Nucleus</keyword>
<keyword evidence="4" id="KW-0804">Transcription</keyword>
<dbReference type="InterPro" id="IPR036864">
    <property type="entry name" value="Zn2-C6_fun-type_DNA-bd_sf"/>
</dbReference>
<dbReference type="GO" id="GO:0000981">
    <property type="term" value="F:DNA-binding transcription factor activity, RNA polymerase II-specific"/>
    <property type="evidence" value="ECO:0007669"/>
    <property type="project" value="InterPro"/>
</dbReference>
<dbReference type="SMART" id="SM00906">
    <property type="entry name" value="Fungal_trans"/>
    <property type="match status" value="1"/>
</dbReference>
<dbReference type="Pfam" id="PF00172">
    <property type="entry name" value="Zn_clus"/>
    <property type="match status" value="2"/>
</dbReference>